<feature type="compositionally biased region" description="Polar residues" evidence="1">
    <location>
        <begin position="724"/>
        <end position="733"/>
    </location>
</feature>
<feature type="compositionally biased region" description="Acidic residues" evidence="1">
    <location>
        <begin position="118"/>
        <end position="129"/>
    </location>
</feature>
<dbReference type="OrthoDB" id="2384350at2759"/>
<name>A0A9P4WBR6_CURKU</name>
<feature type="region of interest" description="Disordered" evidence="1">
    <location>
        <begin position="1"/>
        <end position="157"/>
    </location>
</feature>
<keyword evidence="4" id="KW-1185">Reference proteome</keyword>
<protein>
    <recommendedName>
        <fullName evidence="2">BRCT domain-containing protein</fullName>
    </recommendedName>
</protein>
<dbReference type="Gene3D" id="3.40.50.10190">
    <property type="entry name" value="BRCT domain"/>
    <property type="match status" value="1"/>
</dbReference>
<dbReference type="Proteomes" id="UP000801428">
    <property type="component" value="Unassembled WGS sequence"/>
</dbReference>
<dbReference type="AlphaFoldDB" id="A0A9P4WBR6"/>
<evidence type="ECO:0000256" key="1">
    <source>
        <dbReference type="SAM" id="MobiDB-lite"/>
    </source>
</evidence>
<dbReference type="EMBL" id="SWKU01000008">
    <property type="protein sequence ID" value="KAF3004087.1"/>
    <property type="molecule type" value="Genomic_DNA"/>
</dbReference>
<evidence type="ECO:0000313" key="4">
    <source>
        <dbReference type="Proteomes" id="UP000801428"/>
    </source>
</evidence>
<dbReference type="CDD" id="cd17716">
    <property type="entry name" value="BRCT_microcephalin_rpt1"/>
    <property type="match status" value="1"/>
</dbReference>
<feature type="region of interest" description="Disordered" evidence="1">
    <location>
        <begin position="830"/>
        <end position="858"/>
    </location>
</feature>
<evidence type="ECO:0000313" key="3">
    <source>
        <dbReference type="EMBL" id="KAF3004087.1"/>
    </source>
</evidence>
<feature type="region of interest" description="Disordered" evidence="1">
    <location>
        <begin position="721"/>
        <end position="747"/>
    </location>
</feature>
<dbReference type="InterPro" id="IPR036420">
    <property type="entry name" value="BRCT_dom_sf"/>
</dbReference>
<dbReference type="SMART" id="SM00292">
    <property type="entry name" value="BRCT"/>
    <property type="match status" value="1"/>
</dbReference>
<feature type="compositionally biased region" description="Low complexity" evidence="1">
    <location>
        <begin position="40"/>
        <end position="54"/>
    </location>
</feature>
<organism evidence="3 4">
    <name type="scientific">Curvularia kusanoi</name>
    <name type="common">Cochliobolus kusanoi</name>
    <dbReference type="NCBI Taxonomy" id="90978"/>
    <lineage>
        <taxon>Eukaryota</taxon>
        <taxon>Fungi</taxon>
        <taxon>Dikarya</taxon>
        <taxon>Ascomycota</taxon>
        <taxon>Pezizomycotina</taxon>
        <taxon>Dothideomycetes</taxon>
        <taxon>Pleosporomycetidae</taxon>
        <taxon>Pleosporales</taxon>
        <taxon>Pleosporineae</taxon>
        <taxon>Pleosporaceae</taxon>
        <taxon>Curvularia</taxon>
    </lineage>
</organism>
<proteinExistence type="predicted"/>
<dbReference type="InterPro" id="IPR001357">
    <property type="entry name" value="BRCT_dom"/>
</dbReference>
<feature type="compositionally biased region" description="Low complexity" evidence="1">
    <location>
        <begin position="227"/>
        <end position="251"/>
    </location>
</feature>
<comment type="caution">
    <text evidence="3">The sequence shown here is derived from an EMBL/GenBank/DDBJ whole genome shotgun (WGS) entry which is preliminary data.</text>
</comment>
<gene>
    <name evidence="3" type="ORF">E8E13_003388</name>
</gene>
<feature type="domain" description="BRCT" evidence="2">
    <location>
        <begin position="869"/>
        <end position="963"/>
    </location>
</feature>
<sequence>MVATRRGAKAAPEVAPAASTLAAPPKRGRKKAVVEEEVAEPTPVSTRSTKTTTTTRRKAKTEATPEVEAAVEEALIQKKTRATRAAKVETTEDEQPAPVAAKRATRGRKASTPIVEEPVVEEPAEEEEQAMPQPPVKIQVATRARKAPVKKTPAKSTEPVIVEEPIVEAEEVPRTATRTRKTVTIEEPVADEAPKPASRARKAPARKAPAAKAEALPVAENTITAEPIKPASRARKAAAPLDAAPVLAPPSRATRATRNTEIPPASPLKAPARKPTKKATPAKAAKIASEEPTPVEEPIAEDVASATEAVEEPFTEYPAIPSTPAQTTQLFTNKRAMFELPQYPKTPAHIQAPISNKEAMAEMPDYPKTPAHIQAPVAVSPDTDVLMTEMPEEYPKTPAHINAPINHKDAMKELPGYPKTPAHLSVPISSKAALKEMPSYPETPAHIKAPMAAKEALNELPGYPKTPAHIKAPLSSRQALAELPDYPKTPAHIVARPRLSVIEEVSVETSRTPQSTVMPPVGLFAVPRTPAAQCSPAHVAKKEIFTPKGATPAVTLQAPCTPQAQCSPEHVAVKEVFTSPAPADEEVQPNEATSAAVVSPAQAVTPVRSNTPEVVQRTPAVRFMAPTTPRAQCSPEHVAPKETFTPPSAAPAVELKAPCTPPAQTSPEHIANKENFTPHSAAPVTPVRATSANRKALGELPDYPTTPALAMEAAIQEEIRASAKKQTPSPSHFSTHDTSFDEASEVTDLSISELENENTPAEKPQAQFAPLQLKPLTLAPPTSKIPFFAPPTFTPSVFTPRATGSFFSAPPQKSPAKAATFAFSATTSPMKSSLRSPVKSSLRSPEKRRSNESPKKAVTWGDFDEPSILFDGPLQGLTFYVDVISDSGKDQSFLFETLLTDLGAKVLKEWSHTGITHVLYKDGKTDTLKKVVESKGAIKAVNVSWALECEANKKRVDEAKYLVNLSAALPASPKVSMIPCTPAKTPSKYALPPSSGERSQPATPTSSEFDRSINLDDKENSELGIYFEADGKMAVRTLPQKKSNFLLSRSPIKTPSKQRMMTATPMRPFSTTKKRSAEVFAGISMAPPKKLRLF</sequence>
<feature type="compositionally biased region" description="Polar residues" evidence="1">
    <location>
        <begin position="830"/>
        <end position="843"/>
    </location>
</feature>
<feature type="compositionally biased region" description="Polar residues" evidence="1">
    <location>
        <begin position="996"/>
        <end position="1007"/>
    </location>
</feature>
<dbReference type="Pfam" id="PF00533">
    <property type="entry name" value="BRCT"/>
    <property type="match status" value="1"/>
</dbReference>
<feature type="compositionally biased region" description="Basic and acidic residues" evidence="1">
    <location>
        <begin position="844"/>
        <end position="855"/>
    </location>
</feature>
<feature type="compositionally biased region" description="Low complexity" evidence="1">
    <location>
        <begin position="62"/>
        <end position="74"/>
    </location>
</feature>
<evidence type="ECO:0000259" key="2">
    <source>
        <dbReference type="PROSITE" id="PS50172"/>
    </source>
</evidence>
<dbReference type="PROSITE" id="PS50172">
    <property type="entry name" value="BRCT"/>
    <property type="match status" value="1"/>
</dbReference>
<feature type="compositionally biased region" description="Low complexity" evidence="1">
    <location>
        <begin position="9"/>
        <end position="25"/>
    </location>
</feature>
<feature type="compositionally biased region" description="Basic residues" evidence="1">
    <location>
        <begin position="143"/>
        <end position="153"/>
    </location>
</feature>
<dbReference type="SUPFAM" id="SSF52113">
    <property type="entry name" value="BRCT domain"/>
    <property type="match status" value="1"/>
</dbReference>
<feature type="region of interest" description="Disordered" evidence="1">
    <location>
        <begin position="986"/>
        <end position="1012"/>
    </location>
</feature>
<feature type="compositionally biased region" description="Low complexity" evidence="1">
    <location>
        <begin position="206"/>
        <end position="220"/>
    </location>
</feature>
<reference evidence="3" key="1">
    <citation type="submission" date="2019-04" db="EMBL/GenBank/DDBJ databases">
        <title>Sequencing of skin fungus with MAO and IRED activity.</title>
        <authorList>
            <person name="Marsaioli A.J."/>
            <person name="Bonatto J.M.C."/>
            <person name="Reis Junior O."/>
        </authorList>
    </citation>
    <scope>NUCLEOTIDE SEQUENCE</scope>
    <source>
        <strain evidence="3">30M1</strain>
    </source>
</reference>
<feature type="region of interest" description="Disordered" evidence="1">
    <location>
        <begin position="172"/>
        <end position="310"/>
    </location>
</feature>
<accession>A0A9P4WBR6</accession>